<evidence type="ECO:0000256" key="2">
    <source>
        <dbReference type="ARBA" id="ARBA00012856"/>
    </source>
</evidence>
<dbReference type="InterPro" id="IPR001796">
    <property type="entry name" value="DHFR_dom"/>
</dbReference>
<keyword evidence="6" id="KW-0560">Oxidoreductase</keyword>
<dbReference type="PANTHER" id="PTHR48069">
    <property type="entry name" value="DIHYDROFOLATE REDUCTASE"/>
    <property type="match status" value="1"/>
</dbReference>
<evidence type="ECO:0000256" key="5">
    <source>
        <dbReference type="ARBA" id="ARBA00022857"/>
    </source>
</evidence>
<keyword evidence="4" id="KW-0554">One-carbon metabolism</keyword>
<dbReference type="InterPro" id="IPR012259">
    <property type="entry name" value="DHFR"/>
</dbReference>
<dbReference type="PROSITE" id="PS51330">
    <property type="entry name" value="DHFR_2"/>
    <property type="match status" value="1"/>
</dbReference>
<dbReference type="GO" id="GO:0050661">
    <property type="term" value="F:NADP binding"/>
    <property type="evidence" value="ECO:0007669"/>
    <property type="project" value="InterPro"/>
</dbReference>
<dbReference type="GO" id="GO:0005739">
    <property type="term" value="C:mitochondrion"/>
    <property type="evidence" value="ECO:0007669"/>
    <property type="project" value="TreeGrafter"/>
</dbReference>
<evidence type="ECO:0000256" key="1">
    <source>
        <dbReference type="ARBA" id="ARBA00004903"/>
    </source>
</evidence>
<dbReference type="PROSITE" id="PS00075">
    <property type="entry name" value="DHFR_1"/>
    <property type="match status" value="1"/>
</dbReference>
<evidence type="ECO:0000256" key="7">
    <source>
        <dbReference type="RuleBase" id="RU004474"/>
    </source>
</evidence>
<evidence type="ECO:0000313" key="9">
    <source>
        <dbReference type="EMBL" id="KFX47356.1"/>
    </source>
</evidence>
<dbReference type="EC" id="1.5.1.3" evidence="2"/>
<dbReference type="AlphaFoldDB" id="A0A093VL27"/>
<dbReference type="GO" id="GO:0046452">
    <property type="term" value="P:dihydrofolate metabolic process"/>
    <property type="evidence" value="ECO:0007669"/>
    <property type="project" value="TreeGrafter"/>
</dbReference>
<gene>
    <name evidence="9" type="ORF">GQ26_0150830</name>
</gene>
<sequence length="270" mass="29979">MSLPPPSISDANSDQMRAANKTITLTLIVATTPISKAPATTTKPLLGIGLNGTLPWPRIKSDMNFFARVTSRPPLQQTAPEAEKLNAIIMGRKTYYSLPKSLRPLKDRLNVIISRDESGSVAAEVERDLAGQREKAQNDGKEDKRDALVAHSLEDALSQLFEKRQDLGHVYVIGGGEIYKSSLELSSTLTSSKIVKRILMTRVKRRDEEEYECDTFFPLTDEDLSDTNTKGWRRAGAEEVTGWVGESVGEDWIEEGEVAIKIEGYEKVKL</sequence>
<reference evidence="9" key="1">
    <citation type="journal article" date="2014" name="PLoS Genet.">
        <title>Signature Gene Expression Reveals Novel Clues to the Molecular Mechanisms of Dimorphic Transition in Penicillium marneffei.</title>
        <authorList>
            <person name="Yang E."/>
            <person name="Wang G."/>
            <person name="Cai J."/>
            <person name="Woo P.C."/>
            <person name="Lau S.K."/>
            <person name="Yuen K.-Y."/>
            <person name="Chow W.-N."/>
            <person name="Lin X."/>
        </authorList>
    </citation>
    <scope>NUCLEOTIDE SEQUENCE [LARGE SCALE GENOMIC DNA]</scope>
    <source>
        <strain evidence="9">PM1</strain>
    </source>
</reference>
<evidence type="ECO:0000256" key="4">
    <source>
        <dbReference type="ARBA" id="ARBA00022563"/>
    </source>
</evidence>
<evidence type="ECO:0000256" key="6">
    <source>
        <dbReference type="ARBA" id="ARBA00023002"/>
    </source>
</evidence>
<comment type="pathway">
    <text evidence="1">Cofactor biosynthesis; tetrahydrofolate biosynthesis; 5,6,7,8-tetrahydrofolate from 7,8-dihydrofolate: step 1/1.</text>
</comment>
<dbReference type="PANTHER" id="PTHR48069:SF3">
    <property type="entry name" value="DIHYDROFOLATE REDUCTASE"/>
    <property type="match status" value="1"/>
</dbReference>
<protein>
    <recommendedName>
        <fullName evidence="3">Dihydrofolate reductase</fullName>
        <ecNumber evidence="2">1.5.1.3</ecNumber>
    </recommendedName>
</protein>
<keyword evidence="5" id="KW-0521">NADP</keyword>
<proteinExistence type="inferred from homology"/>
<dbReference type="PRINTS" id="PR00070">
    <property type="entry name" value="DHFR"/>
</dbReference>
<dbReference type="UniPathway" id="UPA00077">
    <property type="reaction ID" value="UER00158"/>
</dbReference>
<dbReference type="InterPro" id="IPR024072">
    <property type="entry name" value="DHFR-like_dom_sf"/>
</dbReference>
<dbReference type="GO" id="GO:0046654">
    <property type="term" value="P:tetrahydrofolate biosynthetic process"/>
    <property type="evidence" value="ECO:0007669"/>
    <property type="project" value="UniProtKB-UniPathway"/>
</dbReference>
<dbReference type="GO" id="GO:0006730">
    <property type="term" value="P:one-carbon metabolic process"/>
    <property type="evidence" value="ECO:0007669"/>
    <property type="project" value="UniProtKB-KW"/>
</dbReference>
<dbReference type="SUPFAM" id="SSF53597">
    <property type="entry name" value="Dihydrofolate reductase-like"/>
    <property type="match status" value="1"/>
</dbReference>
<dbReference type="InterPro" id="IPR017925">
    <property type="entry name" value="DHFR_CS"/>
</dbReference>
<evidence type="ECO:0000256" key="3">
    <source>
        <dbReference type="ARBA" id="ARBA00018886"/>
    </source>
</evidence>
<comment type="caution">
    <text evidence="9">The sequence shown here is derived from an EMBL/GenBank/DDBJ whole genome shotgun (WGS) entry which is preliminary data.</text>
</comment>
<dbReference type="GO" id="GO:0046655">
    <property type="term" value="P:folic acid metabolic process"/>
    <property type="evidence" value="ECO:0007669"/>
    <property type="project" value="TreeGrafter"/>
</dbReference>
<dbReference type="Pfam" id="PF00186">
    <property type="entry name" value="DHFR_1"/>
    <property type="match status" value="2"/>
</dbReference>
<accession>A0A093VL27</accession>
<dbReference type="eggNOG" id="KOG1324">
    <property type="taxonomic scope" value="Eukaryota"/>
</dbReference>
<evidence type="ECO:0000259" key="8">
    <source>
        <dbReference type="PROSITE" id="PS51330"/>
    </source>
</evidence>
<dbReference type="HOGENOM" id="CLU_043966_2_0_1"/>
<dbReference type="EMBL" id="JPOX01000015">
    <property type="protein sequence ID" value="KFX47356.1"/>
    <property type="molecule type" value="Genomic_DNA"/>
</dbReference>
<feature type="domain" description="DHFR" evidence="8">
    <location>
        <begin position="24"/>
        <end position="267"/>
    </location>
</feature>
<comment type="similarity">
    <text evidence="7">Belongs to the dihydrofolate reductase family.</text>
</comment>
<name>A0A093VL27_TALMA</name>
<dbReference type="CDD" id="cd00209">
    <property type="entry name" value="DHFR"/>
    <property type="match status" value="1"/>
</dbReference>
<dbReference type="GO" id="GO:0004146">
    <property type="term" value="F:dihydrofolate reductase activity"/>
    <property type="evidence" value="ECO:0007669"/>
    <property type="project" value="UniProtKB-EC"/>
</dbReference>
<organism evidence="9">
    <name type="scientific">Talaromyces marneffei PM1</name>
    <dbReference type="NCBI Taxonomy" id="1077442"/>
    <lineage>
        <taxon>Eukaryota</taxon>
        <taxon>Fungi</taxon>
        <taxon>Dikarya</taxon>
        <taxon>Ascomycota</taxon>
        <taxon>Pezizomycotina</taxon>
        <taxon>Eurotiomycetes</taxon>
        <taxon>Eurotiomycetidae</taxon>
        <taxon>Eurotiales</taxon>
        <taxon>Trichocomaceae</taxon>
        <taxon>Talaromyces</taxon>
        <taxon>Talaromyces sect. Talaromyces</taxon>
    </lineage>
</organism>
<dbReference type="Gene3D" id="3.40.430.10">
    <property type="entry name" value="Dihydrofolate Reductase, subunit A"/>
    <property type="match status" value="1"/>
</dbReference>